<dbReference type="SUPFAM" id="SSF160631">
    <property type="entry name" value="SMI1/KNR4-like"/>
    <property type="match status" value="1"/>
</dbReference>
<sequence>MTGMTEAELDRLSALLGPPDRQSPQGSWDAAESYLGVRLPSGYRTFVDRWGPGTLDGFLTVFGPVDGTPEEARALWGPWYGWRPGQERNPDFDPFPYHPEPGGLIGWGADKYGGAWFFLAQGPDPDRWPIAVFSDTGQWYATRGSFPEFLLRCLERRDYPLFLDITWPHPQPRYRPYRAD</sequence>
<accession>A0A066YVJ6</accession>
<reference evidence="1 2" key="1">
    <citation type="submission" date="2014-05" db="EMBL/GenBank/DDBJ databases">
        <title>Draft Genome Sequence of Kitasatospora cheerisanensis KCTC 2395.</title>
        <authorList>
            <person name="Nam D.H."/>
        </authorList>
    </citation>
    <scope>NUCLEOTIDE SEQUENCE [LARGE SCALE GENOMIC DNA]</scope>
    <source>
        <strain evidence="1 2">KCTC 2395</strain>
    </source>
</reference>
<dbReference type="Proteomes" id="UP000027178">
    <property type="component" value="Unassembled WGS sequence"/>
</dbReference>
<comment type="caution">
    <text evidence="1">The sequence shown here is derived from an EMBL/GenBank/DDBJ whole genome shotgun (WGS) entry which is preliminary data.</text>
</comment>
<dbReference type="InterPro" id="IPR037883">
    <property type="entry name" value="Knr4/Smi1-like_sf"/>
</dbReference>
<keyword evidence="2" id="KW-1185">Reference proteome</keyword>
<dbReference type="AlphaFoldDB" id="A0A066YVJ6"/>
<dbReference type="PATRIC" id="fig|1348663.4.peg.2922"/>
<dbReference type="EMBL" id="JNBY01000086">
    <property type="protein sequence ID" value="KDN85222.1"/>
    <property type="molecule type" value="Genomic_DNA"/>
</dbReference>
<organism evidence="1 2">
    <name type="scientific">Kitasatospora cheerisanensis KCTC 2395</name>
    <dbReference type="NCBI Taxonomy" id="1348663"/>
    <lineage>
        <taxon>Bacteria</taxon>
        <taxon>Bacillati</taxon>
        <taxon>Actinomycetota</taxon>
        <taxon>Actinomycetes</taxon>
        <taxon>Kitasatosporales</taxon>
        <taxon>Streptomycetaceae</taxon>
        <taxon>Kitasatospora</taxon>
    </lineage>
</organism>
<evidence type="ECO:0000313" key="2">
    <source>
        <dbReference type="Proteomes" id="UP000027178"/>
    </source>
</evidence>
<name>A0A066YVJ6_9ACTN</name>
<evidence type="ECO:0000313" key="1">
    <source>
        <dbReference type="EMBL" id="KDN85222.1"/>
    </source>
</evidence>
<protein>
    <recommendedName>
        <fullName evidence="3">Knr4/Smi1-like domain-containing protein</fullName>
    </recommendedName>
</protein>
<proteinExistence type="predicted"/>
<gene>
    <name evidence="1" type="ORF">KCH_30410</name>
</gene>
<dbReference type="eggNOG" id="ENOG5031PCK">
    <property type="taxonomic scope" value="Bacteria"/>
</dbReference>
<evidence type="ECO:0008006" key="3">
    <source>
        <dbReference type="Google" id="ProtNLM"/>
    </source>
</evidence>
<dbReference type="HOGENOM" id="CLU_1494349_0_0_11"/>